<name>A0A1H3NMX3_9PSEU</name>
<gene>
    <name evidence="1" type="ORF">SAMN05421504_107384</name>
</gene>
<protein>
    <submittedName>
        <fullName evidence="1">Uncharacterized protein</fullName>
    </submittedName>
</protein>
<keyword evidence="2" id="KW-1185">Reference proteome</keyword>
<organism evidence="1 2">
    <name type="scientific">Amycolatopsis xylanica</name>
    <dbReference type="NCBI Taxonomy" id="589385"/>
    <lineage>
        <taxon>Bacteria</taxon>
        <taxon>Bacillati</taxon>
        <taxon>Actinomycetota</taxon>
        <taxon>Actinomycetes</taxon>
        <taxon>Pseudonocardiales</taxon>
        <taxon>Pseudonocardiaceae</taxon>
        <taxon>Amycolatopsis</taxon>
    </lineage>
</organism>
<evidence type="ECO:0000313" key="1">
    <source>
        <dbReference type="EMBL" id="SDY90307.1"/>
    </source>
</evidence>
<sequence length="147" mass="15548">MVAGGCKGPQRMAEAGFERELKNAWAEVWVLVASRDEDVVRAETSRLAGLLGGADQVLVTAASEDVTRVGFDLTEISESTPEEFLAELAGRLGYEGWSAPVEEDGLLQTTWQPSPAPAHGVIGVTVLTMTAWTGLVRTIECVSGSSA</sequence>
<reference evidence="1 2" key="1">
    <citation type="submission" date="2016-10" db="EMBL/GenBank/DDBJ databases">
        <authorList>
            <person name="de Groot N.N."/>
        </authorList>
    </citation>
    <scope>NUCLEOTIDE SEQUENCE [LARGE SCALE GENOMIC DNA]</scope>
    <source>
        <strain evidence="1 2">CPCC 202699</strain>
    </source>
</reference>
<dbReference type="Proteomes" id="UP000199515">
    <property type="component" value="Unassembled WGS sequence"/>
</dbReference>
<accession>A0A1H3NMX3</accession>
<proteinExistence type="predicted"/>
<dbReference type="EMBL" id="FNON01000007">
    <property type="protein sequence ID" value="SDY90307.1"/>
    <property type="molecule type" value="Genomic_DNA"/>
</dbReference>
<dbReference type="AlphaFoldDB" id="A0A1H3NMX3"/>
<evidence type="ECO:0000313" key="2">
    <source>
        <dbReference type="Proteomes" id="UP000199515"/>
    </source>
</evidence>